<dbReference type="Proteomes" id="UP000078316">
    <property type="component" value="Unassembled WGS sequence"/>
</dbReference>
<comment type="caution">
    <text evidence="2">The sequence shown here is derived from an EMBL/GenBank/DDBJ whole genome shotgun (WGS) entry which is preliminary data.</text>
</comment>
<name>A0A179S5B8_9HYPH</name>
<evidence type="ECO:0000313" key="2">
    <source>
        <dbReference type="EMBL" id="OAS19594.1"/>
    </source>
</evidence>
<evidence type="ECO:0000256" key="1">
    <source>
        <dbReference type="SAM" id="MobiDB-lite"/>
    </source>
</evidence>
<dbReference type="EMBL" id="LWHQ01000049">
    <property type="protein sequence ID" value="OAS19594.1"/>
    <property type="molecule type" value="Genomic_DNA"/>
</dbReference>
<accession>A0A179S5B8</accession>
<feature type="compositionally biased region" description="Polar residues" evidence="1">
    <location>
        <begin position="126"/>
        <end position="135"/>
    </location>
</feature>
<proteinExistence type="predicted"/>
<dbReference type="RefSeq" id="WP_048432825.1">
    <property type="nucleotide sequence ID" value="NZ_LWHQ01000049.1"/>
</dbReference>
<feature type="region of interest" description="Disordered" evidence="1">
    <location>
        <begin position="110"/>
        <end position="135"/>
    </location>
</feature>
<organism evidence="2 3">
    <name type="scientific">Methylobacterium platani</name>
    <dbReference type="NCBI Taxonomy" id="427683"/>
    <lineage>
        <taxon>Bacteria</taxon>
        <taxon>Pseudomonadati</taxon>
        <taxon>Pseudomonadota</taxon>
        <taxon>Alphaproteobacteria</taxon>
        <taxon>Hyphomicrobiales</taxon>
        <taxon>Methylobacteriaceae</taxon>
        <taxon>Methylobacterium</taxon>
    </lineage>
</organism>
<reference evidence="2 3" key="1">
    <citation type="submission" date="2016-04" db="EMBL/GenBank/DDBJ databases">
        <authorList>
            <person name="Evans L.H."/>
            <person name="Alamgir A."/>
            <person name="Owens N."/>
            <person name="Weber N.D."/>
            <person name="Virtaneva K."/>
            <person name="Barbian K."/>
            <person name="Babar A."/>
            <person name="Rosenke K."/>
        </authorList>
    </citation>
    <scope>NUCLEOTIDE SEQUENCE [LARGE SCALE GENOMIC DNA]</scope>
    <source>
        <strain evidence="2 3">PMB02</strain>
    </source>
</reference>
<feature type="region of interest" description="Disordered" evidence="1">
    <location>
        <begin position="163"/>
        <end position="184"/>
    </location>
</feature>
<protein>
    <submittedName>
        <fullName evidence="2">Uncharacterized protein</fullName>
    </submittedName>
</protein>
<sequence length="494" mass="52516">MLIARDLYTHFVTSPIVSSETVLGETIIQYEVRAYNDVRNLGTAKSYLITCTQRLVLPNPTAYSPAAGARTSYLNYPAILQNSISISDPKNLISTVDLIDYAPRTLNTAVSTSQNTSQSANSSVTHQSTTGSSTAQTNSYGYSASIGFFGDALTGDVSSNVQFSTTNERSRSRSTGTAVDRGSQLSNSSAMTIKDWGSYASIDTTTQSPTWVWGQEYPWNVIQFKGTDANANIALPAFVASRLYDGSIVYPPSELSIFGLDFVAHASWLVTPVKGQADDVGPVFTHVLVYGAASHKVVDGHLTADLSTYLPVTYTSDPLDLPLLALDPIQSSGSGPAVLGFIAPQFDVAPTSTGSAFSITADSNDLLVRGQGFNGVMSTDFSAGTVEMTVSFKVVDPSRTVTLSLRHWITTGTPVQLSLVVNGDTAMPLTRFVDAQEMGSGGDNVSTITLRNKDFSSNDYCDYLQMGLNTVVITATPVGGQAKAGYQIMAMAVG</sequence>
<gene>
    <name evidence="2" type="ORF">A5481_24595</name>
</gene>
<dbReference type="OrthoDB" id="8482253at2"/>
<feature type="compositionally biased region" description="Low complexity" evidence="1">
    <location>
        <begin position="110"/>
        <end position="125"/>
    </location>
</feature>
<dbReference type="AlphaFoldDB" id="A0A179S5B8"/>
<evidence type="ECO:0000313" key="3">
    <source>
        <dbReference type="Proteomes" id="UP000078316"/>
    </source>
</evidence>